<protein>
    <submittedName>
        <fullName evidence="2">Uncharacterized protein</fullName>
    </submittedName>
</protein>
<dbReference type="EMBL" id="JARBHB010000001">
    <property type="protein sequence ID" value="KAJ8896197.1"/>
    <property type="molecule type" value="Genomic_DNA"/>
</dbReference>
<feature type="compositionally biased region" description="Polar residues" evidence="1">
    <location>
        <begin position="298"/>
        <end position="313"/>
    </location>
</feature>
<accession>A0ABQ9IIC7</accession>
<evidence type="ECO:0000313" key="3">
    <source>
        <dbReference type="Proteomes" id="UP001159363"/>
    </source>
</evidence>
<proteinExistence type="predicted"/>
<reference evidence="2 3" key="1">
    <citation type="submission" date="2023-02" db="EMBL/GenBank/DDBJ databases">
        <title>LHISI_Scaffold_Assembly.</title>
        <authorList>
            <person name="Stuart O.P."/>
            <person name="Cleave R."/>
            <person name="Magrath M.J.L."/>
            <person name="Mikheyev A.S."/>
        </authorList>
    </citation>
    <scope>NUCLEOTIDE SEQUENCE [LARGE SCALE GENOMIC DNA]</scope>
    <source>
        <strain evidence="2">Daus_M_001</strain>
        <tissue evidence="2">Leg muscle</tissue>
    </source>
</reference>
<feature type="region of interest" description="Disordered" evidence="1">
    <location>
        <begin position="252"/>
        <end position="313"/>
    </location>
</feature>
<dbReference type="Proteomes" id="UP001159363">
    <property type="component" value="Chromosome 1"/>
</dbReference>
<evidence type="ECO:0000313" key="2">
    <source>
        <dbReference type="EMBL" id="KAJ8896197.1"/>
    </source>
</evidence>
<feature type="compositionally biased region" description="Basic and acidic residues" evidence="1">
    <location>
        <begin position="267"/>
        <end position="278"/>
    </location>
</feature>
<comment type="caution">
    <text evidence="2">The sequence shown here is derived from an EMBL/GenBank/DDBJ whole genome shotgun (WGS) entry which is preliminary data.</text>
</comment>
<sequence>MYWPCERDSMARGLLVYVGTLLLTPVLPTGRLDKGDDWRHRNEDRSGVEFKKLRGPMKLRVLKPRAKDKLVTAQSPLPFPSLNHEGSWLTCSSSYMPSPPTSSLDCGDIWRTCLPLPRISVPVNPAFRGLFSPRSKRAGRQQPRKARCPETQSPVRAATLRPPTTNNSGELAIFLIALIRVYQYLKDAGFEPILSQEHDNTAVSPRCQALKNEASLFTTLPISTGWDRMGQKTTSLKSEVPTPPYAHCEASHNLGKLTGGNRGLAPRPDRISNERDLHPNQWTETARSSSAKRPCNNGEGTLNSSKHGRSSWNAFKNDSAKNLYPKKNLIVQMSISGEEVQRSLPLITEQLKPEIQTFLHTSAPRTTEELVKRAEEAETDIEA</sequence>
<name>A0ABQ9IIC7_9NEOP</name>
<organism evidence="2 3">
    <name type="scientific">Dryococelus australis</name>
    <dbReference type="NCBI Taxonomy" id="614101"/>
    <lineage>
        <taxon>Eukaryota</taxon>
        <taxon>Metazoa</taxon>
        <taxon>Ecdysozoa</taxon>
        <taxon>Arthropoda</taxon>
        <taxon>Hexapoda</taxon>
        <taxon>Insecta</taxon>
        <taxon>Pterygota</taxon>
        <taxon>Neoptera</taxon>
        <taxon>Polyneoptera</taxon>
        <taxon>Phasmatodea</taxon>
        <taxon>Verophasmatodea</taxon>
        <taxon>Anareolatae</taxon>
        <taxon>Phasmatidae</taxon>
        <taxon>Eurycanthinae</taxon>
        <taxon>Dryococelus</taxon>
    </lineage>
</organism>
<feature type="region of interest" description="Disordered" evidence="1">
    <location>
        <begin position="132"/>
        <end position="163"/>
    </location>
</feature>
<feature type="compositionally biased region" description="Basic residues" evidence="1">
    <location>
        <begin position="134"/>
        <end position="146"/>
    </location>
</feature>
<evidence type="ECO:0000256" key="1">
    <source>
        <dbReference type="SAM" id="MobiDB-lite"/>
    </source>
</evidence>
<keyword evidence="3" id="KW-1185">Reference proteome</keyword>
<feature type="compositionally biased region" description="Polar residues" evidence="1">
    <location>
        <begin position="280"/>
        <end position="291"/>
    </location>
</feature>
<gene>
    <name evidence="2" type="ORF">PR048_001540</name>
</gene>